<name>A0ABP4EJW5_9ACTN</name>
<dbReference type="SUPFAM" id="SSF142433">
    <property type="entry name" value="CinA-like"/>
    <property type="match status" value="1"/>
</dbReference>
<dbReference type="Proteomes" id="UP001501581">
    <property type="component" value="Unassembled WGS sequence"/>
</dbReference>
<comment type="caution">
    <text evidence="2">The sequence shown here is derived from an EMBL/GenBank/DDBJ whole genome shotgun (WGS) entry which is preliminary data.</text>
</comment>
<keyword evidence="3" id="KW-1185">Reference proteome</keyword>
<evidence type="ECO:0000259" key="1">
    <source>
        <dbReference type="Pfam" id="PF02464"/>
    </source>
</evidence>
<dbReference type="EMBL" id="BAAALG010000014">
    <property type="protein sequence ID" value="GAA1112710.1"/>
    <property type="molecule type" value="Genomic_DNA"/>
</dbReference>
<dbReference type="RefSeq" id="WP_343996484.1">
    <property type="nucleotide sequence ID" value="NZ_BAAALG010000014.1"/>
</dbReference>
<evidence type="ECO:0000313" key="3">
    <source>
        <dbReference type="Proteomes" id="UP001501581"/>
    </source>
</evidence>
<gene>
    <name evidence="2" type="ORF">GCM10009668_38050</name>
</gene>
<feature type="domain" description="CinA C-terminal" evidence="1">
    <location>
        <begin position="9"/>
        <end position="142"/>
    </location>
</feature>
<dbReference type="Gene3D" id="3.90.950.20">
    <property type="entry name" value="CinA-like"/>
    <property type="match status" value="1"/>
</dbReference>
<organism evidence="2 3">
    <name type="scientific">Nocardioides dubius</name>
    <dbReference type="NCBI Taxonomy" id="317019"/>
    <lineage>
        <taxon>Bacteria</taxon>
        <taxon>Bacillati</taxon>
        <taxon>Actinomycetota</taxon>
        <taxon>Actinomycetes</taxon>
        <taxon>Propionibacteriales</taxon>
        <taxon>Nocardioidaceae</taxon>
        <taxon>Nocardioides</taxon>
    </lineage>
</organism>
<accession>A0ABP4EJW5</accession>
<dbReference type="InterPro" id="IPR036653">
    <property type="entry name" value="CinA-like_C"/>
</dbReference>
<sequence length="154" mass="15770">MHPLLPAVSVATAESITGGLIGAMITGVPGASDVYAGGVICYATRIKEEVLGVPTTITRDIGVVSRECAEAMAEGVRSRFGTRWGISTTGVAGPGPQGGIAAGTVWVGLAGPGGVEARKLALVGDRDQVRHLAAREALAMLEFGVRAWEESSNR</sequence>
<dbReference type="Pfam" id="PF02464">
    <property type="entry name" value="CinA"/>
    <property type="match status" value="1"/>
</dbReference>
<evidence type="ECO:0000313" key="2">
    <source>
        <dbReference type="EMBL" id="GAA1112710.1"/>
    </source>
</evidence>
<protein>
    <submittedName>
        <fullName evidence="2">CinA family protein</fullName>
    </submittedName>
</protein>
<dbReference type="InterPro" id="IPR008136">
    <property type="entry name" value="CinA_C"/>
</dbReference>
<proteinExistence type="predicted"/>
<dbReference type="NCBIfam" id="TIGR00199">
    <property type="entry name" value="PncC_domain"/>
    <property type="match status" value="1"/>
</dbReference>
<reference evidence="3" key="1">
    <citation type="journal article" date="2019" name="Int. J. Syst. Evol. Microbiol.">
        <title>The Global Catalogue of Microorganisms (GCM) 10K type strain sequencing project: providing services to taxonomists for standard genome sequencing and annotation.</title>
        <authorList>
            <consortium name="The Broad Institute Genomics Platform"/>
            <consortium name="The Broad Institute Genome Sequencing Center for Infectious Disease"/>
            <person name="Wu L."/>
            <person name="Ma J."/>
        </authorList>
    </citation>
    <scope>NUCLEOTIDE SEQUENCE [LARGE SCALE GENOMIC DNA]</scope>
    <source>
        <strain evidence="3">JCM 13008</strain>
    </source>
</reference>